<feature type="coiled-coil region" evidence="1">
    <location>
        <begin position="855"/>
        <end position="889"/>
    </location>
</feature>
<evidence type="ECO:0000256" key="2">
    <source>
        <dbReference type="SAM" id="MobiDB-lite"/>
    </source>
</evidence>
<keyword evidence="4" id="KW-1185">Reference proteome</keyword>
<feature type="region of interest" description="Disordered" evidence="2">
    <location>
        <begin position="1015"/>
        <end position="1043"/>
    </location>
</feature>
<feature type="coiled-coil region" evidence="1">
    <location>
        <begin position="949"/>
        <end position="976"/>
    </location>
</feature>
<sequence length="1472" mass="163676">MQKISRIYLGNCGYSMAWYDGLLLDLTDPETHLPTDTIINLENGGGKTSLLSLIFSCFDTSQDRFLKHLQSKNNHFSQYFSQDGLPGFILVEWEMPSRTAGGEPYRLIVGQVVSIKAGNDVPESDRMFFAFEAANGLMLESIPAPKLGTAPVTSLAEFSRWVHDEQKRHPDVYVTRKQADWQRHLREERLIDLEMLQMQVNFSVQEGGFDSGFLNFSSEAAFLQKFFHLTLDAQRAAAVRDAVAAACDKLRRKPDYQRKLVELTKFRVVLRSFEDAAHSYRLAMADQIDVLVNGARLTLALHERAATRRDRQQRELSYERVQRSVAETAASEVLSYGRNAASLTSLMHVRAVRAAQERAKEAASSLATVQDGIKHVKAARVLAEVVAEEQRLQALEAQADLAKVGLQPFRDQLEAEGALLRTALFQHERALRETQRKLEKESGDRNETVAGHRTALAEDEKRRRTAVNEQAQLEQQENAWGRERDRMISSGRLADASEVSQAALARWSATEQQMRREEAAYKVDQGQHEHQEQHWRSEEVRLGSDVGRFESDIQSATNFIGEGDAERERLSQLPAILQAVESDTAAPDSPALPPVLERVVAASALEVSLGDVRLAELRATMQAIHETGVAGNSPDVVRVVTRLREAGVRSARPFNEYLADALPDAERARSLVLSDPARFQGVSVAQSEMDKARAIDWHGQKPVRPVVVSPLALEVAAADTNRLVVPAGSDAAYNRAAAEALASTLTETIRLEEKRRADYYQRQTDALAALQSLKAYIQRFGDGKLATANIRRSELQGQLRLTLEHKEEAREKATAAATAAKNSREAAVDRDRLAREAHSHQQALQHFIAEYEVNREMRLARLAELEALLEDFEARRLATEAEILRLEEITREQSKAAIKTEGIADNLANERSQIEFYDKTLRAEEHLKSNPRELGVLRGTYSDALTVYKAKAQDQLGVLEVQMQAARTRRDEKKQEYTRDYPGVTRTHVAPFEGKDHSAMLSELETKRSLVDKEHLDSVSAKGAAERASEDWHKKNREVPPATPDMEALDAAALESQKDEAQRLSEEAGARQKSASDEADRARDNAKHLSAAADQDDRLAEVVKSTMKLEDKPNPELLALEMASLTGQQPALLTEMPELVLEENASDQVTRAVRNYRAKSDLCEQAQNSARTAFDVVKSAAAEPELKKVEPELAIAMLANEFTAACSDAARLFEGLEDRIHATQDNLDNMQADFDACVEEMLALSRMALGLLNSAIDKRVPASAPYVAGKSVLKMRANFTAINIETRRQALTYYLDSLIQANVPPAKGSDLVAEAVLRMYGGRPLGLQVLRMVIDESQQYVPVEKISNSGGEGVVMALFLYVIITQLRAETQAKLHKLAGGPLILDNPFAKATSPTMWKAQRLLAQSMGVQLVFATAIQDYNALAEFSAFVRLRRAGQNSKTGRWHLESVRYRLNDEAATARLAAPSTIEVA</sequence>
<keyword evidence="1" id="KW-0175">Coiled coil</keyword>
<proteinExistence type="predicted"/>
<evidence type="ECO:0000256" key="1">
    <source>
        <dbReference type="SAM" id="Coils"/>
    </source>
</evidence>
<dbReference type="EMBL" id="CABPSQ010000002">
    <property type="protein sequence ID" value="VVE63224.1"/>
    <property type="molecule type" value="Genomic_DNA"/>
</dbReference>
<feature type="compositionally biased region" description="Basic and acidic residues" evidence="2">
    <location>
        <begin position="1056"/>
        <end position="1087"/>
    </location>
</feature>
<evidence type="ECO:0000313" key="4">
    <source>
        <dbReference type="Proteomes" id="UP000414136"/>
    </source>
</evidence>
<name>A0A5E4ZPS6_9BURK</name>
<gene>
    <name evidence="3" type="ORF">PCA31118_01165</name>
</gene>
<feature type="compositionally biased region" description="Basic and acidic residues" evidence="2">
    <location>
        <begin position="1024"/>
        <end position="1033"/>
    </location>
</feature>
<dbReference type="OrthoDB" id="7030669at2"/>
<dbReference type="Proteomes" id="UP000414136">
    <property type="component" value="Unassembled WGS sequence"/>
</dbReference>
<feature type="region of interest" description="Disordered" evidence="2">
    <location>
        <begin position="1055"/>
        <end position="1094"/>
    </location>
</feature>
<protein>
    <submittedName>
        <fullName evidence="3">Uncharacterized protein</fullName>
    </submittedName>
</protein>
<reference evidence="3 4" key="1">
    <citation type="submission" date="2019-08" db="EMBL/GenBank/DDBJ databases">
        <authorList>
            <person name="Peeters C."/>
        </authorList>
    </citation>
    <scope>NUCLEOTIDE SEQUENCE [LARGE SCALE GENOMIC DNA]</scope>
    <source>
        <strain evidence="3 4">LMG 31118</strain>
    </source>
</reference>
<dbReference type="RefSeq" id="WP_150623940.1">
    <property type="nucleotide sequence ID" value="NZ_CABPSQ010000002.1"/>
</dbReference>
<evidence type="ECO:0000313" key="3">
    <source>
        <dbReference type="EMBL" id="VVE63224.1"/>
    </source>
</evidence>
<organism evidence="3 4">
    <name type="scientific">Pandoraea captiosa</name>
    <dbReference type="NCBI Taxonomy" id="2508302"/>
    <lineage>
        <taxon>Bacteria</taxon>
        <taxon>Pseudomonadati</taxon>
        <taxon>Pseudomonadota</taxon>
        <taxon>Betaproteobacteria</taxon>
        <taxon>Burkholderiales</taxon>
        <taxon>Burkholderiaceae</taxon>
        <taxon>Pandoraea</taxon>
    </lineage>
</organism>
<accession>A0A5E4ZPS6</accession>